<dbReference type="Pfam" id="PF12833">
    <property type="entry name" value="HTH_18"/>
    <property type="match status" value="1"/>
</dbReference>
<dbReference type="InterPro" id="IPR011006">
    <property type="entry name" value="CheY-like_superfamily"/>
</dbReference>
<dbReference type="PROSITE" id="PS00041">
    <property type="entry name" value="HTH_ARAC_FAMILY_1"/>
    <property type="match status" value="1"/>
</dbReference>
<dbReference type="CDD" id="cd17536">
    <property type="entry name" value="REC_YesN-like"/>
    <property type="match status" value="1"/>
</dbReference>
<evidence type="ECO:0000256" key="3">
    <source>
        <dbReference type="ARBA" id="ARBA00022553"/>
    </source>
</evidence>
<dbReference type="PRINTS" id="PR00032">
    <property type="entry name" value="HTHARAC"/>
</dbReference>
<evidence type="ECO:0000313" key="12">
    <source>
        <dbReference type="Proteomes" id="UP000838324"/>
    </source>
</evidence>
<dbReference type="Pfam" id="PF00072">
    <property type="entry name" value="Response_reg"/>
    <property type="match status" value="1"/>
</dbReference>
<dbReference type="PANTHER" id="PTHR42713:SF3">
    <property type="entry name" value="TRANSCRIPTIONAL REGULATORY PROTEIN HPTR"/>
    <property type="match status" value="1"/>
</dbReference>
<dbReference type="Gene3D" id="1.10.10.60">
    <property type="entry name" value="Homeodomain-like"/>
    <property type="match status" value="2"/>
</dbReference>
<evidence type="ECO:0000259" key="10">
    <source>
        <dbReference type="PROSITE" id="PS50110"/>
    </source>
</evidence>
<dbReference type="InterPro" id="IPR020449">
    <property type="entry name" value="Tscrpt_reg_AraC-type_HTH"/>
</dbReference>
<evidence type="ECO:0000256" key="5">
    <source>
        <dbReference type="ARBA" id="ARBA00023015"/>
    </source>
</evidence>
<dbReference type="PROSITE" id="PS50110">
    <property type="entry name" value="RESPONSE_REGULATORY"/>
    <property type="match status" value="1"/>
</dbReference>
<dbReference type="Proteomes" id="UP000838324">
    <property type="component" value="Unassembled WGS sequence"/>
</dbReference>
<keyword evidence="12" id="KW-1185">Reference proteome</keyword>
<sequence length="531" mass="60450">MLQALIVDDEPSHIQGLIRHIPWTKLGYAIPLTAETGEEAIPLLQDNRVDVLITDITMPGINGIELASEAKIIHPEIQILIISGYNEFEFAQDAIEVGAQGYVLKPLKLSEIERKLTSFRQTIENIKQINEQTVHLQTMVSDSRELLKESFVYELLEDEPMEAGELSSWAHLLNLPGLTHGILLVVAVFDDFNASVREARSRLMLNSALQQSLAISLQDMGVMLVAAVKPEGVAAILVNPTSDKRMLLDKQMTFVKDYMRNTYQVSVTVGISREGRKWEEIGQLYREIKYTIADARQSDNGLLLHVGRMERKAYEDLREREILLPSLLSLAEGDDPVLLTREVGTAFEQMEVKGHSFAYIQSFSISLIGELTRKLWNDVEAVTYLSNRALHRILECKTMPVMKAIILEYIDSAFGLARKERNLQQHHLINRIASYIAEQLPDSMTVKQLADMFHISAGHLSVLFKKETGQTISDFVKSLRMKKAKDLLQDPTIKIYEVSERIGFQTPAYFTYQFKKNEGCTPQEYRDRYYR</sequence>
<keyword evidence="2" id="KW-0963">Cytoplasm</keyword>
<protein>
    <submittedName>
        <fullName evidence="11">HTH-type transcriptional activator RhaR</fullName>
    </submittedName>
</protein>
<reference evidence="11" key="1">
    <citation type="submission" date="2022-01" db="EMBL/GenBank/DDBJ databases">
        <authorList>
            <person name="Criscuolo A."/>
        </authorList>
    </citation>
    <scope>NUCLEOTIDE SEQUENCE</scope>
    <source>
        <strain evidence="11">CIP111892</strain>
    </source>
</reference>
<dbReference type="PANTHER" id="PTHR42713">
    <property type="entry name" value="HISTIDINE KINASE-RELATED"/>
    <property type="match status" value="1"/>
</dbReference>
<keyword evidence="5" id="KW-0805">Transcription regulation</keyword>
<evidence type="ECO:0000256" key="7">
    <source>
        <dbReference type="ARBA" id="ARBA00023163"/>
    </source>
</evidence>
<evidence type="ECO:0000256" key="8">
    <source>
        <dbReference type="PROSITE-ProRule" id="PRU00169"/>
    </source>
</evidence>
<dbReference type="InterPro" id="IPR018062">
    <property type="entry name" value="HTH_AraC-typ_CS"/>
</dbReference>
<dbReference type="PROSITE" id="PS01124">
    <property type="entry name" value="HTH_ARAC_FAMILY_2"/>
    <property type="match status" value="1"/>
</dbReference>
<feature type="domain" description="HTH araC/xylS-type" evidence="9">
    <location>
        <begin position="430"/>
        <end position="528"/>
    </location>
</feature>
<keyword evidence="3 8" id="KW-0597">Phosphoprotein</keyword>
<dbReference type="SMART" id="SM00342">
    <property type="entry name" value="HTH_ARAC"/>
    <property type="match status" value="1"/>
</dbReference>
<evidence type="ECO:0000256" key="2">
    <source>
        <dbReference type="ARBA" id="ARBA00022490"/>
    </source>
</evidence>
<dbReference type="SUPFAM" id="SSF52172">
    <property type="entry name" value="CheY-like"/>
    <property type="match status" value="1"/>
</dbReference>
<evidence type="ECO:0000256" key="4">
    <source>
        <dbReference type="ARBA" id="ARBA00023012"/>
    </source>
</evidence>
<dbReference type="Gene3D" id="3.40.50.2300">
    <property type="match status" value="1"/>
</dbReference>
<keyword evidence="7" id="KW-0804">Transcription</keyword>
<gene>
    <name evidence="11" type="primary">rhaR_7</name>
    <name evidence="11" type="ORF">PAECIP111892_01706</name>
</gene>
<evidence type="ECO:0000259" key="9">
    <source>
        <dbReference type="PROSITE" id="PS01124"/>
    </source>
</evidence>
<evidence type="ECO:0000256" key="1">
    <source>
        <dbReference type="ARBA" id="ARBA00004496"/>
    </source>
</evidence>
<evidence type="ECO:0000313" key="11">
    <source>
        <dbReference type="EMBL" id="CAH1194543.1"/>
    </source>
</evidence>
<feature type="modified residue" description="4-aspartylphosphate" evidence="8">
    <location>
        <position position="55"/>
    </location>
</feature>
<dbReference type="SMART" id="SM00448">
    <property type="entry name" value="REC"/>
    <property type="match status" value="1"/>
</dbReference>
<comment type="subcellular location">
    <subcellularLocation>
        <location evidence="1">Cytoplasm</location>
    </subcellularLocation>
</comment>
<dbReference type="InterPro" id="IPR009057">
    <property type="entry name" value="Homeodomain-like_sf"/>
</dbReference>
<name>A0ABM9BTS7_9BACL</name>
<keyword evidence="4" id="KW-0902">Two-component regulatory system</keyword>
<feature type="domain" description="Response regulatory" evidence="10">
    <location>
        <begin position="3"/>
        <end position="120"/>
    </location>
</feature>
<proteinExistence type="predicted"/>
<organism evidence="11 12">
    <name type="scientific">Paenibacillus auburnensis</name>
    <dbReference type="NCBI Taxonomy" id="2905649"/>
    <lineage>
        <taxon>Bacteria</taxon>
        <taxon>Bacillati</taxon>
        <taxon>Bacillota</taxon>
        <taxon>Bacilli</taxon>
        <taxon>Bacillales</taxon>
        <taxon>Paenibacillaceae</taxon>
        <taxon>Paenibacillus</taxon>
    </lineage>
</organism>
<keyword evidence="6" id="KW-0238">DNA-binding</keyword>
<dbReference type="RefSeq" id="WP_236331841.1">
    <property type="nucleotide sequence ID" value="NZ_CAKMMG010000001.1"/>
</dbReference>
<dbReference type="InterPro" id="IPR018060">
    <property type="entry name" value="HTH_AraC"/>
</dbReference>
<dbReference type="InterPro" id="IPR051552">
    <property type="entry name" value="HptR"/>
</dbReference>
<comment type="caution">
    <text evidence="11">The sequence shown here is derived from an EMBL/GenBank/DDBJ whole genome shotgun (WGS) entry which is preliminary data.</text>
</comment>
<dbReference type="EMBL" id="CAKMMG010000001">
    <property type="protein sequence ID" value="CAH1194543.1"/>
    <property type="molecule type" value="Genomic_DNA"/>
</dbReference>
<dbReference type="InterPro" id="IPR001789">
    <property type="entry name" value="Sig_transdc_resp-reg_receiver"/>
</dbReference>
<evidence type="ECO:0000256" key="6">
    <source>
        <dbReference type="ARBA" id="ARBA00023125"/>
    </source>
</evidence>
<accession>A0ABM9BTS7</accession>
<dbReference type="SUPFAM" id="SSF46689">
    <property type="entry name" value="Homeodomain-like"/>
    <property type="match status" value="2"/>
</dbReference>